<dbReference type="OrthoDB" id="2163284at2759"/>
<feature type="region of interest" description="Disordered" evidence="2">
    <location>
        <begin position="1"/>
        <end position="23"/>
    </location>
</feature>
<accession>A0A8H3TTT9</accession>
<evidence type="ECO:0000256" key="1">
    <source>
        <dbReference type="SAM" id="Coils"/>
    </source>
</evidence>
<keyword evidence="4" id="KW-1185">Reference proteome</keyword>
<sequence length="84" mass="9113">MNAPDWSPAASASATATPDPSTDNVLAKEATIRDILALQSSLSHLLIDIDALERENENIRQEGEMLGMYMENLTRTAIGSVGRR</sequence>
<evidence type="ECO:0000256" key="2">
    <source>
        <dbReference type="SAM" id="MobiDB-lite"/>
    </source>
</evidence>
<protein>
    <submittedName>
        <fullName evidence="3">Uncharacterized protein</fullName>
    </submittedName>
</protein>
<evidence type="ECO:0000313" key="4">
    <source>
        <dbReference type="Proteomes" id="UP000620104"/>
    </source>
</evidence>
<dbReference type="Pfam" id="PF10224">
    <property type="entry name" value="DUF2205"/>
    <property type="match status" value="1"/>
</dbReference>
<dbReference type="Proteomes" id="UP000620104">
    <property type="component" value="Unassembled WGS sequence"/>
</dbReference>
<dbReference type="Gene3D" id="1.20.5.170">
    <property type="match status" value="1"/>
</dbReference>
<dbReference type="EMBL" id="BLZA01000018">
    <property type="protein sequence ID" value="GHJ86550.1"/>
    <property type="molecule type" value="Genomic_DNA"/>
</dbReference>
<keyword evidence="1" id="KW-0175">Coiled coil</keyword>
<proteinExistence type="predicted"/>
<reference evidence="3" key="1">
    <citation type="submission" date="2020-07" db="EMBL/GenBank/DDBJ databases">
        <title>Draft Genome Sequence of a Deep-Sea Yeast, Naganishia (Cryptococcus) liquefaciens strain N6.</title>
        <authorList>
            <person name="Han Y.W."/>
            <person name="Kajitani R."/>
            <person name="Morimoto H."/>
            <person name="Parhat M."/>
            <person name="Tsubouchi H."/>
            <person name="Bakenova O."/>
            <person name="Ogata M."/>
            <person name="Argunhan B."/>
            <person name="Aoki R."/>
            <person name="Kajiwara S."/>
            <person name="Itoh T."/>
            <person name="Iwasaki H."/>
        </authorList>
    </citation>
    <scope>NUCLEOTIDE SEQUENCE</scope>
    <source>
        <strain evidence="3">N6</strain>
    </source>
</reference>
<evidence type="ECO:0000313" key="3">
    <source>
        <dbReference type="EMBL" id="GHJ86550.1"/>
    </source>
</evidence>
<comment type="caution">
    <text evidence="3">The sequence shown here is derived from an EMBL/GenBank/DDBJ whole genome shotgun (WGS) entry which is preliminary data.</text>
</comment>
<organism evidence="3 4">
    <name type="scientific">Naganishia liquefaciens</name>
    <dbReference type="NCBI Taxonomy" id="104408"/>
    <lineage>
        <taxon>Eukaryota</taxon>
        <taxon>Fungi</taxon>
        <taxon>Dikarya</taxon>
        <taxon>Basidiomycota</taxon>
        <taxon>Agaricomycotina</taxon>
        <taxon>Tremellomycetes</taxon>
        <taxon>Filobasidiales</taxon>
        <taxon>Filobasidiaceae</taxon>
        <taxon>Naganishia</taxon>
    </lineage>
</organism>
<dbReference type="InterPro" id="IPR019357">
    <property type="entry name" value="SCOC"/>
</dbReference>
<name>A0A8H3TTT9_9TREE</name>
<dbReference type="AlphaFoldDB" id="A0A8H3TTT9"/>
<gene>
    <name evidence="3" type="ORF">NliqN6_2952</name>
</gene>
<feature type="coiled-coil region" evidence="1">
    <location>
        <begin position="35"/>
        <end position="62"/>
    </location>
</feature>